<protein>
    <submittedName>
        <fullName evidence="1">Uncharacterized protein</fullName>
    </submittedName>
</protein>
<reference evidence="1 2" key="1">
    <citation type="submission" date="2024-10" db="EMBL/GenBank/DDBJ databases">
        <title>The Natural Products Discovery Center: Release of the First 8490 Sequenced Strains for Exploring Actinobacteria Biosynthetic Diversity.</title>
        <authorList>
            <person name="Kalkreuter E."/>
            <person name="Kautsar S.A."/>
            <person name="Yang D."/>
            <person name="Bader C.D."/>
            <person name="Teijaro C.N."/>
            <person name="Fluegel L."/>
            <person name="Davis C.M."/>
            <person name="Simpson J.R."/>
            <person name="Lauterbach L."/>
            <person name="Steele A.D."/>
            <person name="Gui C."/>
            <person name="Meng S."/>
            <person name="Li G."/>
            <person name="Viehrig K."/>
            <person name="Ye F."/>
            <person name="Su P."/>
            <person name="Kiefer A.F."/>
            <person name="Nichols A."/>
            <person name="Cepeda A.J."/>
            <person name="Yan W."/>
            <person name="Fan B."/>
            <person name="Jiang Y."/>
            <person name="Adhikari A."/>
            <person name="Zheng C.-J."/>
            <person name="Schuster L."/>
            <person name="Cowan T.M."/>
            <person name="Smanski M.J."/>
            <person name="Chevrette M.G."/>
            <person name="De Carvalho L.P.S."/>
            <person name="Shen B."/>
        </authorList>
    </citation>
    <scope>NUCLEOTIDE SEQUENCE [LARGE SCALE GENOMIC DNA]</scope>
    <source>
        <strain evidence="1 2">NPDC015755</strain>
    </source>
</reference>
<sequence>MDLNPRGLPELMEWVVESDDFHLQGFMSANASIAQALALAALFRPEFVEYEGCVLLGFRFDRPGVDTWIAHLAGDLRAVEAVVNHVHLWDHFTPTSDAEYAALPPLAEEIAAMWRSAAREAFPEREFDVSVSNDPDDYGPTLALITR</sequence>
<name>A0ABW6YLV0_9ACTN</name>
<dbReference type="EMBL" id="JBIBSM010000022">
    <property type="protein sequence ID" value="MFF8280427.1"/>
    <property type="molecule type" value="Genomic_DNA"/>
</dbReference>
<evidence type="ECO:0000313" key="2">
    <source>
        <dbReference type="Proteomes" id="UP001603013"/>
    </source>
</evidence>
<keyword evidence="2" id="KW-1185">Reference proteome</keyword>
<dbReference type="RefSeq" id="WP_391937266.1">
    <property type="nucleotide sequence ID" value="NZ_JBIBSM010000022.1"/>
</dbReference>
<dbReference type="Proteomes" id="UP001603013">
    <property type="component" value="Unassembled WGS sequence"/>
</dbReference>
<proteinExistence type="predicted"/>
<organism evidence="1 2">
    <name type="scientific">Streptomyces lateritius</name>
    <dbReference type="NCBI Taxonomy" id="67313"/>
    <lineage>
        <taxon>Bacteria</taxon>
        <taxon>Bacillati</taxon>
        <taxon>Actinomycetota</taxon>
        <taxon>Actinomycetes</taxon>
        <taxon>Kitasatosporales</taxon>
        <taxon>Streptomycetaceae</taxon>
        <taxon>Streptomyces</taxon>
    </lineage>
</organism>
<gene>
    <name evidence="1" type="ORF">ACF05T_30785</name>
</gene>
<evidence type="ECO:0000313" key="1">
    <source>
        <dbReference type="EMBL" id="MFF8280427.1"/>
    </source>
</evidence>
<accession>A0ABW6YLV0</accession>
<comment type="caution">
    <text evidence="1">The sequence shown here is derived from an EMBL/GenBank/DDBJ whole genome shotgun (WGS) entry which is preliminary data.</text>
</comment>